<dbReference type="EMBL" id="JAOPGA020000277">
    <property type="protein sequence ID" value="KAL0477909.1"/>
    <property type="molecule type" value="Genomic_DNA"/>
</dbReference>
<keyword evidence="2" id="KW-0645">Protease</keyword>
<dbReference type="AlphaFoldDB" id="A0AAW2YLJ5"/>
<proteinExistence type="predicted"/>
<reference evidence="2 3" key="1">
    <citation type="submission" date="2024-03" db="EMBL/GenBank/DDBJ databases">
        <title>The Acrasis kona genome and developmental transcriptomes reveal deep origins of eukaryotic multicellular pathways.</title>
        <authorList>
            <person name="Sheikh S."/>
            <person name="Fu C.-J."/>
            <person name="Brown M.W."/>
            <person name="Baldauf S.L."/>
        </authorList>
    </citation>
    <scope>NUCLEOTIDE SEQUENCE [LARGE SCALE GENOMIC DNA]</scope>
    <source>
        <strain evidence="2 3">ATCC MYA-3509</strain>
    </source>
</reference>
<feature type="region of interest" description="Disordered" evidence="1">
    <location>
        <begin position="1"/>
        <end position="28"/>
    </location>
</feature>
<evidence type="ECO:0000313" key="3">
    <source>
        <dbReference type="Proteomes" id="UP001431209"/>
    </source>
</evidence>
<evidence type="ECO:0000313" key="2">
    <source>
        <dbReference type="EMBL" id="KAL0477909.1"/>
    </source>
</evidence>
<dbReference type="Proteomes" id="UP001431209">
    <property type="component" value="Unassembled WGS sequence"/>
</dbReference>
<accession>A0AAW2YLJ5</accession>
<name>A0AAW2YLJ5_9EUKA</name>
<gene>
    <name evidence="2" type="ORF">AKO1_012774</name>
</gene>
<keyword evidence="2" id="KW-0378">Hydrolase</keyword>
<sequence length="100" mass="10977">MSPQKDSRVPTKKNLRMMELTPSNNGTADKKTKCPLMLIVVLDAAAEQGILQSSKITKREPVGLLLPFVNCAEKVVEVGKILIHNLQITRDAPNGDQNLI</sequence>
<evidence type="ECO:0000256" key="1">
    <source>
        <dbReference type="SAM" id="MobiDB-lite"/>
    </source>
</evidence>
<comment type="caution">
    <text evidence="2">The sequence shown here is derived from an EMBL/GenBank/DDBJ whole genome shotgun (WGS) entry which is preliminary data.</text>
</comment>
<keyword evidence="3" id="KW-1185">Reference proteome</keyword>
<organism evidence="2 3">
    <name type="scientific">Acrasis kona</name>
    <dbReference type="NCBI Taxonomy" id="1008807"/>
    <lineage>
        <taxon>Eukaryota</taxon>
        <taxon>Discoba</taxon>
        <taxon>Heterolobosea</taxon>
        <taxon>Tetramitia</taxon>
        <taxon>Eutetramitia</taxon>
        <taxon>Acrasidae</taxon>
        <taxon>Acrasis</taxon>
    </lineage>
</organism>
<protein>
    <submittedName>
        <fullName evidence="2">Cytosol aminopeptidase</fullName>
    </submittedName>
</protein>
<dbReference type="GO" id="GO:0004177">
    <property type="term" value="F:aminopeptidase activity"/>
    <property type="evidence" value="ECO:0007669"/>
    <property type="project" value="UniProtKB-KW"/>
</dbReference>
<keyword evidence="2" id="KW-0031">Aminopeptidase</keyword>